<dbReference type="EMBL" id="JACCFS010000001">
    <property type="protein sequence ID" value="NYJ35842.1"/>
    <property type="molecule type" value="Genomic_DNA"/>
</dbReference>
<comment type="caution">
    <text evidence="1">The sequence shown here is derived from an EMBL/GenBank/DDBJ whole genome shotgun (WGS) entry which is preliminary data.</text>
</comment>
<dbReference type="NCBIfam" id="NF033212">
    <property type="entry name" value="SapB_AmfS_lanti"/>
    <property type="match status" value="1"/>
</dbReference>
<accession>A0A7Z0EPE0</accession>
<dbReference type="Pfam" id="PF19402">
    <property type="entry name" value="RamS"/>
    <property type="match status" value="1"/>
</dbReference>
<gene>
    <name evidence="1" type="ORF">HNR10_003723</name>
</gene>
<proteinExistence type="predicted"/>
<sequence length="39" mass="4270">MSFVLDLQAMPDHGGHELQLKPSTWSWFGCFSNASVAAC</sequence>
<reference evidence="1 2" key="1">
    <citation type="submission" date="2020-07" db="EMBL/GenBank/DDBJ databases">
        <title>Sequencing the genomes of 1000 actinobacteria strains.</title>
        <authorList>
            <person name="Klenk H.-P."/>
        </authorList>
    </citation>
    <scope>NUCLEOTIDE SEQUENCE [LARGE SCALE GENOMIC DNA]</scope>
    <source>
        <strain evidence="1 2">DSM 44442</strain>
    </source>
</reference>
<dbReference type="RefSeq" id="WP_179825284.1">
    <property type="nucleotide sequence ID" value="NZ_JACCFS010000001.1"/>
</dbReference>
<evidence type="ECO:0000313" key="1">
    <source>
        <dbReference type="EMBL" id="NYJ35842.1"/>
    </source>
</evidence>
<keyword evidence="2" id="KW-1185">Reference proteome</keyword>
<protein>
    <submittedName>
        <fullName evidence="1">Uncharacterized protein</fullName>
    </submittedName>
</protein>
<name>A0A7Z0EPE0_9ACTN</name>
<organism evidence="1 2">
    <name type="scientific">Nocardiopsis aegyptia</name>
    <dbReference type="NCBI Taxonomy" id="220378"/>
    <lineage>
        <taxon>Bacteria</taxon>
        <taxon>Bacillati</taxon>
        <taxon>Actinomycetota</taxon>
        <taxon>Actinomycetes</taxon>
        <taxon>Streptosporangiales</taxon>
        <taxon>Nocardiopsidaceae</taxon>
        <taxon>Nocardiopsis</taxon>
    </lineage>
</organism>
<dbReference type="Proteomes" id="UP000572051">
    <property type="component" value="Unassembled WGS sequence"/>
</dbReference>
<dbReference type="InterPro" id="IPR045825">
    <property type="entry name" value="RamS"/>
</dbReference>
<evidence type="ECO:0000313" key="2">
    <source>
        <dbReference type="Proteomes" id="UP000572051"/>
    </source>
</evidence>
<dbReference type="AlphaFoldDB" id="A0A7Z0EPE0"/>